<keyword evidence="1" id="KW-0812">Transmembrane</keyword>
<dbReference type="EMBL" id="LN852791">
    <property type="protein sequence ID" value="CRY93907.1"/>
    <property type="molecule type" value="Genomic_DNA"/>
</dbReference>
<protein>
    <submittedName>
        <fullName evidence="2">Uncharacterized protein</fullName>
    </submittedName>
</protein>
<reference evidence="2" key="1">
    <citation type="submission" date="2015-06" db="EMBL/GenBank/DDBJ databases">
        <authorList>
            <person name="Joergensen T."/>
        </authorList>
    </citation>
    <scope>NUCLEOTIDE SEQUENCE</scope>
    <source>
        <plasmid evidence="2">pRGRH0101</plasmid>
    </source>
</reference>
<evidence type="ECO:0000313" key="2">
    <source>
        <dbReference type="EMBL" id="CRY93907.1"/>
    </source>
</evidence>
<sequence length="86" mass="10086">MLVHSDAELYALLTLSMERPSFCPSRNCPKYPNRYHAPSLSRSALTYRCSHVVRRYFYHVGSDVLRPFLACFLTLATFYMYLIVWA</sequence>
<evidence type="ECO:0000256" key="1">
    <source>
        <dbReference type="SAM" id="Phobius"/>
    </source>
</evidence>
<accession>A0A0H5QCP3</accession>
<geneLocation type="plasmid" evidence="2">
    <name>pRGRH0101</name>
</geneLocation>
<keyword evidence="2" id="KW-0614">Plasmid</keyword>
<keyword evidence="1" id="KW-1133">Transmembrane helix</keyword>
<feature type="transmembrane region" description="Helical" evidence="1">
    <location>
        <begin position="64"/>
        <end position="84"/>
    </location>
</feature>
<organism evidence="2">
    <name type="scientific">uncultured prokaryote</name>
    <dbReference type="NCBI Taxonomy" id="198431"/>
    <lineage>
        <taxon>unclassified sequences</taxon>
        <taxon>environmental samples</taxon>
    </lineage>
</organism>
<keyword evidence="1" id="KW-0472">Membrane</keyword>
<reference evidence="2" key="2">
    <citation type="submission" date="2015-07" db="EMBL/GenBank/DDBJ databases">
        <title>Plasmids, circular viruses and viroids from rat gut.</title>
        <authorList>
            <person name="Jorgensen T.J."/>
            <person name="Hansen M.A."/>
            <person name="Xu Z."/>
            <person name="Tabak M.A."/>
            <person name="Sorensen S.J."/>
            <person name="Hansen L.H."/>
        </authorList>
    </citation>
    <scope>NUCLEOTIDE SEQUENCE</scope>
    <source>
        <plasmid evidence="2">pRGRH0101</plasmid>
    </source>
</reference>
<proteinExistence type="predicted"/>
<dbReference type="AlphaFoldDB" id="A0A0H5QCP3"/>
<name>A0A0H5QCP3_9ZZZZ</name>